<dbReference type="EMBL" id="DF977450">
    <property type="protein sequence ID" value="GAW25339.1"/>
    <property type="molecule type" value="Genomic_DNA"/>
</dbReference>
<feature type="compositionally biased region" description="Polar residues" evidence="1">
    <location>
        <begin position="100"/>
        <end position="114"/>
    </location>
</feature>
<reference evidence="2" key="1">
    <citation type="submission" date="2016-03" db="EMBL/GenBank/DDBJ databases">
        <title>Draft genome sequence of Rosellinia necatrix.</title>
        <authorList>
            <person name="Kanematsu S."/>
        </authorList>
    </citation>
    <scope>NUCLEOTIDE SEQUENCE [LARGE SCALE GENOMIC DNA]</scope>
    <source>
        <strain evidence="2">W97</strain>
    </source>
</reference>
<feature type="region of interest" description="Disordered" evidence="1">
    <location>
        <begin position="49"/>
        <end position="133"/>
    </location>
</feature>
<accession>A0A1S8A5M9</accession>
<dbReference type="AlphaFoldDB" id="A0A1S8A5M9"/>
<gene>
    <name evidence="2" type="ORF">SAMD00023353_0500030</name>
</gene>
<protein>
    <submittedName>
        <fullName evidence="2">Putative mnng and nitrosoguanidine resistance protein</fullName>
    </submittedName>
</protein>
<dbReference type="Proteomes" id="UP000054516">
    <property type="component" value="Unassembled WGS sequence"/>
</dbReference>
<feature type="compositionally biased region" description="Low complexity" evidence="1">
    <location>
        <begin position="367"/>
        <end position="379"/>
    </location>
</feature>
<feature type="compositionally biased region" description="Pro residues" evidence="1">
    <location>
        <begin position="351"/>
        <end position="366"/>
    </location>
</feature>
<feature type="region of interest" description="Disordered" evidence="1">
    <location>
        <begin position="338"/>
        <end position="386"/>
    </location>
</feature>
<dbReference type="OrthoDB" id="2140105at2759"/>
<name>A0A1S8A5M9_ROSNE</name>
<evidence type="ECO:0000313" key="2">
    <source>
        <dbReference type="EMBL" id="GAW25339.1"/>
    </source>
</evidence>
<sequence>MRKTTGVFLALQAVDFDSRRPPYDNVTAAMGPVMTEAGADDAVVAVAADPGLPRRPRRQSTTTTRWRCGGRSVGGSPGRRQSSDPNARRRCWSTPFLAGNASNDHPTGGPSITSSRRRAGRPQLWGCLGPHAPDQRVTLAGSHGEGAGVGGKPPRPAFDPAPSINVCGLRCQMAMDCHSSVVVVAIDLRPFEPLTADPYGDDRVDIPDKINTSSRSAVHRCGSGSWVVWRWGRTRASLRRRTRQCRSRPGCRSGGRRASFAAYWARTAGGLGRRARTAAMALWLIFWVLADDAAAAFHNARVVPPPPPPGPSIAPRPHTRRRRLFRQITFGLDPRALRRGRRRYRGRPSPSTSPPSCSPGPPPTTTAPPSSRPAATSCAGAPKRDRRAVLRDTDRYLVRAAAGGGGGRWVPFKRVGG</sequence>
<evidence type="ECO:0000256" key="1">
    <source>
        <dbReference type="SAM" id="MobiDB-lite"/>
    </source>
</evidence>
<proteinExistence type="predicted"/>
<feature type="compositionally biased region" description="Low complexity" evidence="1">
    <location>
        <begin position="59"/>
        <end position="70"/>
    </location>
</feature>
<keyword evidence="3" id="KW-1185">Reference proteome</keyword>
<evidence type="ECO:0000313" key="3">
    <source>
        <dbReference type="Proteomes" id="UP000054516"/>
    </source>
</evidence>
<organism evidence="2">
    <name type="scientific">Rosellinia necatrix</name>
    <name type="common">White root-rot fungus</name>
    <dbReference type="NCBI Taxonomy" id="77044"/>
    <lineage>
        <taxon>Eukaryota</taxon>
        <taxon>Fungi</taxon>
        <taxon>Dikarya</taxon>
        <taxon>Ascomycota</taxon>
        <taxon>Pezizomycotina</taxon>
        <taxon>Sordariomycetes</taxon>
        <taxon>Xylariomycetidae</taxon>
        <taxon>Xylariales</taxon>
        <taxon>Xylariaceae</taxon>
        <taxon>Rosellinia</taxon>
    </lineage>
</organism>